<feature type="binding site" evidence="11">
    <location>
        <position position="61"/>
    </location>
    <ligand>
        <name>FMN</name>
        <dbReference type="ChEBI" id="CHEBI:58210"/>
    </ligand>
</feature>
<dbReference type="OrthoDB" id="5288852at2"/>
<dbReference type="GO" id="GO:0017150">
    <property type="term" value="F:tRNA dihydrouridine synthase activity"/>
    <property type="evidence" value="ECO:0007669"/>
    <property type="project" value="InterPro"/>
</dbReference>
<keyword evidence="8 9" id="KW-0560">Oxidoreductase</keyword>
<organism evidence="13 14">
    <name type="scientific">Pseudobdellovibrio exovorus JSS</name>
    <dbReference type="NCBI Taxonomy" id="1184267"/>
    <lineage>
        <taxon>Bacteria</taxon>
        <taxon>Pseudomonadati</taxon>
        <taxon>Bdellovibrionota</taxon>
        <taxon>Bdellovibrionia</taxon>
        <taxon>Bdellovibrionales</taxon>
        <taxon>Pseudobdellovibrionaceae</taxon>
        <taxon>Pseudobdellovibrio</taxon>
    </lineage>
</organism>
<accession>M4VRN3</accession>
<evidence type="ECO:0000256" key="1">
    <source>
        <dbReference type="ARBA" id="ARBA00001917"/>
    </source>
</evidence>
<keyword evidence="11" id="KW-0547">Nucleotide-binding</keyword>
<keyword evidence="5 9" id="KW-0819">tRNA processing</keyword>
<evidence type="ECO:0000256" key="4">
    <source>
        <dbReference type="ARBA" id="ARBA00022643"/>
    </source>
</evidence>
<dbReference type="SUPFAM" id="SSF51395">
    <property type="entry name" value="FMN-linked oxidoreductases"/>
    <property type="match status" value="1"/>
</dbReference>
<dbReference type="AlphaFoldDB" id="M4VRN3"/>
<dbReference type="GO" id="GO:0000049">
    <property type="term" value="F:tRNA binding"/>
    <property type="evidence" value="ECO:0007669"/>
    <property type="project" value="UniProtKB-KW"/>
</dbReference>
<protein>
    <recommendedName>
        <fullName evidence="9">tRNA-dihydrouridine synthase</fullName>
        <ecNumber evidence="9">1.3.1.-</ecNumber>
    </recommendedName>
</protein>
<evidence type="ECO:0000256" key="11">
    <source>
        <dbReference type="PIRSR" id="PIRSR006621-2"/>
    </source>
</evidence>
<keyword evidence="2" id="KW-0820">tRNA-binding</keyword>
<dbReference type="PATRIC" id="fig|1184267.3.peg.1649"/>
<dbReference type="Proteomes" id="UP000012040">
    <property type="component" value="Chromosome"/>
</dbReference>
<feature type="binding site" evidence="11">
    <location>
        <position position="132"/>
    </location>
    <ligand>
        <name>FMN</name>
        <dbReference type="ChEBI" id="CHEBI:58210"/>
    </ligand>
</feature>
<dbReference type="CDD" id="cd02801">
    <property type="entry name" value="DUS_like_FMN"/>
    <property type="match status" value="1"/>
</dbReference>
<keyword evidence="4 9" id="KW-0288">FMN</keyword>
<proteinExistence type="inferred from homology"/>
<evidence type="ECO:0000256" key="8">
    <source>
        <dbReference type="ARBA" id="ARBA00023002"/>
    </source>
</evidence>
<dbReference type="HOGENOM" id="CLU_013299_0_4_7"/>
<comment type="function">
    <text evidence="9">Catalyzes the synthesis of 5,6-dihydrouridine (D), a modified base found in the D-loop of most tRNAs, via the reduction of the C5-C6 double bond in target uridines.</text>
</comment>
<keyword evidence="3 9" id="KW-0285">Flavoprotein</keyword>
<keyword evidence="7" id="KW-0694">RNA-binding</keyword>
<dbReference type="Gene3D" id="1.20.225.30">
    <property type="entry name" value="Dihydrouridine synthase, C-terminal recognition domain"/>
    <property type="match status" value="1"/>
</dbReference>
<dbReference type="GO" id="GO:0050660">
    <property type="term" value="F:flavin adenine dinucleotide binding"/>
    <property type="evidence" value="ECO:0007669"/>
    <property type="project" value="InterPro"/>
</dbReference>
<evidence type="ECO:0000256" key="3">
    <source>
        <dbReference type="ARBA" id="ARBA00022630"/>
    </source>
</evidence>
<evidence type="ECO:0000256" key="5">
    <source>
        <dbReference type="ARBA" id="ARBA00022694"/>
    </source>
</evidence>
<dbReference type="EC" id="1.3.1.-" evidence="9"/>
<dbReference type="Gene3D" id="3.20.20.70">
    <property type="entry name" value="Aldolase class I"/>
    <property type="match status" value="1"/>
</dbReference>
<feature type="domain" description="DUS-like FMN-binding" evidence="12">
    <location>
        <begin position="1"/>
        <end position="234"/>
    </location>
</feature>
<comment type="cofactor">
    <cofactor evidence="1 9 11">
        <name>FMN</name>
        <dbReference type="ChEBI" id="CHEBI:58210"/>
    </cofactor>
</comment>
<dbReference type="KEGG" id="bex:A11Q_1628"/>
<reference evidence="13 14" key="1">
    <citation type="journal article" date="2013" name="ISME J.">
        <title>By their genes ye shall know them: genomic signatures of predatory bacteria.</title>
        <authorList>
            <person name="Pasternak Z."/>
            <person name="Pietrokovski S."/>
            <person name="Rotem O."/>
            <person name="Gophna U."/>
            <person name="Lurie-Weinberger M.N."/>
            <person name="Jurkevitch E."/>
        </authorList>
    </citation>
    <scope>NUCLEOTIDE SEQUENCE [LARGE SCALE GENOMIC DNA]</scope>
    <source>
        <strain evidence="13 14">JSS</strain>
    </source>
</reference>
<dbReference type="EMBL" id="CP003537">
    <property type="protein sequence ID" value="AGH95844.1"/>
    <property type="molecule type" value="Genomic_DNA"/>
</dbReference>
<comment type="similarity">
    <text evidence="9">Belongs to the dus family.</text>
</comment>
<dbReference type="InterPro" id="IPR013785">
    <property type="entry name" value="Aldolase_TIM"/>
</dbReference>
<evidence type="ECO:0000256" key="6">
    <source>
        <dbReference type="ARBA" id="ARBA00022857"/>
    </source>
</evidence>
<evidence type="ECO:0000256" key="7">
    <source>
        <dbReference type="ARBA" id="ARBA00022884"/>
    </source>
</evidence>
<dbReference type="InterPro" id="IPR018517">
    <property type="entry name" value="tRNA_hU_synthase_CS"/>
</dbReference>
<evidence type="ECO:0000313" key="13">
    <source>
        <dbReference type="EMBL" id="AGH95844.1"/>
    </source>
</evidence>
<evidence type="ECO:0000256" key="2">
    <source>
        <dbReference type="ARBA" id="ARBA00022555"/>
    </source>
</evidence>
<evidence type="ECO:0000256" key="9">
    <source>
        <dbReference type="PIRNR" id="PIRNR006621"/>
    </source>
</evidence>
<sequence>MEGVTDWAMRDLLTQLGGIDQCVTEFLRVTDHLHSDEVFYKNCPELLTGSRTRSGTPVFIQLLGGKVDPLVANAVRAVELGALGVDLNFGCPAKTVNRHDGGAALLQYTDRIYNIVSAVRKAVPLTTPVTAKIRLGFDNPNACLENAKAVEAAGADWLTVHCRTKTDGYKPPAYWEWIAKIKEVSNIRLVTNGEIWSVQDFKKCHAQAQTEDYMIGRAALRDPFLFKKIKDSLNETPSTYDDIKVLLPRFFESSSNYVSAPFAVARTKGWLKQLAHTAPEFNILFDELKVITKPIEFEQRISSL</sequence>
<feature type="binding site" evidence="11">
    <location>
        <begin position="216"/>
        <end position="217"/>
    </location>
    <ligand>
        <name>FMN</name>
        <dbReference type="ChEBI" id="CHEBI:58210"/>
    </ligand>
</feature>
<name>M4VRN3_9BACT</name>
<dbReference type="Pfam" id="PF01207">
    <property type="entry name" value="Dus"/>
    <property type="match status" value="1"/>
</dbReference>
<dbReference type="PIRSF" id="PIRSF006621">
    <property type="entry name" value="Dus"/>
    <property type="match status" value="1"/>
</dbReference>
<keyword evidence="14" id="KW-1185">Reference proteome</keyword>
<dbReference type="PANTHER" id="PTHR11082">
    <property type="entry name" value="TRNA-DIHYDROURIDINE SYNTHASE"/>
    <property type="match status" value="1"/>
</dbReference>
<keyword evidence="6" id="KW-0521">NADP</keyword>
<feature type="binding site" evidence="11">
    <location>
        <position position="161"/>
    </location>
    <ligand>
        <name>FMN</name>
        <dbReference type="ChEBI" id="CHEBI:58210"/>
    </ligand>
</feature>
<feature type="active site" description="Proton donor" evidence="10">
    <location>
        <position position="91"/>
    </location>
</feature>
<evidence type="ECO:0000313" key="14">
    <source>
        <dbReference type="Proteomes" id="UP000012040"/>
    </source>
</evidence>
<evidence type="ECO:0000256" key="10">
    <source>
        <dbReference type="PIRSR" id="PIRSR006621-1"/>
    </source>
</evidence>
<dbReference type="PANTHER" id="PTHR11082:SF26">
    <property type="entry name" value="TRNA-DIHYDROURIDINE(16) SYNTHASE"/>
    <property type="match status" value="1"/>
</dbReference>
<dbReference type="InterPro" id="IPR032886">
    <property type="entry name" value="DusC"/>
</dbReference>
<evidence type="ECO:0000259" key="12">
    <source>
        <dbReference type="Pfam" id="PF01207"/>
    </source>
</evidence>
<dbReference type="HAMAP" id="MF_02043">
    <property type="entry name" value="DusC_subfam"/>
    <property type="match status" value="1"/>
</dbReference>
<dbReference type="eggNOG" id="COG0042">
    <property type="taxonomic scope" value="Bacteria"/>
</dbReference>
<dbReference type="InterPro" id="IPR001269">
    <property type="entry name" value="DUS_fam"/>
</dbReference>
<dbReference type="InterPro" id="IPR042270">
    <property type="entry name" value="DusC_C"/>
</dbReference>
<dbReference type="PROSITE" id="PS01136">
    <property type="entry name" value="UPF0034"/>
    <property type="match status" value="1"/>
</dbReference>
<dbReference type="STRING" id="1184267.A11Q_1628"/>
<gene>
    <name evidence="13" type="ORF">A11Q_1628</name>
</gene>
<dbReference type="InterPro" id="IPR035587">
    <property type="entry name" value="DUS-like_FMN-bd"/>
</dbReference>